<dbReference type="RefSeq" id="WP_154072531.1">
    <property type="nucleotide sequence ID" value="NZ_LT670817.1"/>
</dbReference>
<evidence type="ECO:0000313" key="2">
    <source>
        <dbReference type="Proteomes" id="UP000189796"/>
    </source>
</evidence>
<gene>
    <name evidence="1" type="ORF">SAMN05443248_5460</name>
</gene>
<organism evidence="1 2">
    <name type="scientific">Bradyrhizobium erythrophlei</name>
    <dbReference type="NCBI Taxonomy" id="1437360"/>
    <lineage>
        <taxon>Bacteria</taxon>
        <taxon>Pseudomonadati</taxon>
        <taxon>Pseudomonadota</taxon>
        <taxon>Alphaproteobacteria</taxon>
        <taxon>Hyphomicrobiales</taxon>
        <taxon>Nitrobacteraceae</taxon>
        <taxon>Bradyrhizobium</taxon>
    </lineage>
</organism>
<dbReference type="Proteomes" id="UP000189796">
    <property type="component" value="Chromosome I"/>
</dbReference>
<sequence>METCIQCPHPNDCLKVGNCLDDLNGAYTARGMTPRLMTPDQANAAMAAMVGGQSKRQFTQGKSLIVTGRKLRKHCASYPTYGAEIARLSEKNIVNVNARKSANQHMKLLTAEFCSKRLHRMTPDNAFRYQSGGRSRRQCAACHYIARTQPPLKSIIPKIEAIKSAILNGTSISEIIHGRPTGGGKIVAGLAMVTPNVFHRLREVNPEFDRFMRENYVHNQSTAQKISWVRRRARIRTAKAREEANDFYKILAMVPEYMPERRAIVGHIFEDVLSGALMRADVPTRVRKYIAEFNREFPTKYRKFGDADLLSLDEVMFEDGTATRGDTISCGLWD</sequence>
<proteinExistence type="predicted"/>
<dbReference type="OrthoDB" id="8224561at2"/>
<name>A0A1M5UJ06_9BRAD</name>
<accession>A0A1M5UJ06</accession>
<reference evidence="1 2" key="1">
    <citation type="submission" date="2016-11" db="EMBL/GenBank/DDBJ databases">
        <authorList>
            <person name="Jaros S."/>
            <person name="Januszkiewicz K."/>
            <person name="Wedrychowicz H."/>
        </authorList>
    </citation>
    <scope>NUCLEOTIDE SEQUENCE [LARGE SCALE GENOMIC DNA]</scope>
    <source>
        <strain evidence="1 2">GAS138</strain>
    </source>
</reference>
<dbReference type="EMBL" id="LT670817">
    <property type="protein sequence ID" value="SHH62806.1"/>
    <property type="molecule type" value="Genomic_DNA"/>
</dbReference>
<protein>
    <submittedName>
        <fullName evidence="1">Uncharacterized protein</fullName>
    </submittedName>
</protein>
<dbReference type="AlphaFoldDB" id="A0A1M5UJ06"/>
<evidence type="ECO:0000313" key="1">
    <source>
        <dbReference type="EMBL" id="SHH62806.1"/>
    </source>
</evidence>